<name>A0ABR3J470_9AGAR</name>
<organism evidence="2 3">
    <name type="scientific">Hohenbuehelia grisea</name>
    <dbReference type="NCBI Taxonomy" id="104357"/>
    <lineage>
        <taxon>Eukaryota</taxon>
        <taxon>Fungi</taxon>
        <taxon>Dikarya</taxon>
        <taxon>Basidiomycota</taxon>
        <taxon>Agaricomycotina</taxon>
        <taxon>Agaricomycetes</taxon>
        <taxon>Agaricomycetidae</taxon>
        <taxon>Agaricales</taxon>
        <taxon>Pleurotineae</taxon>
        <taxon>Pleurotaceae</taxon>
        <taxon>Hohenbuehelia</taxon>
    </lineage>
</organism>
<comment type="caution">
    <text evidence="2">The sequence shown here is derived from an EMBL/GenBank/DDBJ whole genome shotgun (WGS) entry which is preliminary data.</text>
</comment>
<sequence length="377" mass="42045">MFSVSFRVRPSTSTTTFDHRQILFYTSSHSLLSLDMCLDSILGSLSLLFTTVTGNTRSAPFFGSESRPLLAANNQQPGYSAPMPVVRVTVESYDHVETSEASQSASPAPCRTLPTSNKQPLNDPSIKYLVLTSTHDPTVDITQTNPITLDPLVPDKTTEGLEMISQIARYSKTFYLSDSARSVDSLNKKQVDFEGPLPEFLQEAQPTMSVLVLTAMAQRDSNASIQVAPLEIFQRTTPSLTNLLLRHCLLHSRSALNYTVKHLRIEYGAGSSFGQTFTQTIRNSVNLESLELFEAIPSGIHQITEDIYLPNLQSLGIATKASKEDLQALQHFFKLLHARKDIGIWVVCTEPGLKLGFADQVRVMLEEWRLWMAQRYL</sequence>
<protein>
    <submittedName>
        <fullName evidence="2">Uncharacterized protein</fullName>
    </submittedName>
</protein>
<feature type="region of interest" description="Disordered" evidence="1">
    <location>
        <begin position="96"/>
        <end position="119"/>
    </location>
</feature>
<dbReference type="Proteomes" id="UP001556367">
    <property type="component" value="Unassembled WGS sequence"/>
</dbReference>
<evidence type="ECO:0000313" key="2">
    <source>
        <dbReference type="EMBL" id="KAL0950216.1"/>
    </source>
</evidence>
<evidence type="ECO:0000313" key="3">
    <source>
        <dbReference type="Proteomes" id="UP001556367"/>
    </source>
</evidence>
<dbReference type="EMBL" id="JASNQZ010000012">
    <property type="protein sequence ID" value="KAL0950216.1"/>
    <property type="molecule type" value="Genomic_DNA"/>
</dbReference>
<reference evidence="3" key="1">
    <citation type="submission" date="2024-06" db="EMBL/GenBank/DDBJ databases">
        <title>Multi-omics analyses provide insights into the biosynthesis of the anticancer antibiotic pleurotin in Hohenbuehelia grisea.</title>
        <authorList>
            <person name="Weaver J.A."/>
            <person name="Alberti F."/>
        </authorList>
    </citation>
    <scope>NUCLEOTIDE SEQUENCE [LARGE SCALE GENOMIC DNA]</scope>
    <source>
        <strain evidence="3">T-177</strain>
    </source>
</reference>
<keyword evidence="3" id="KW-1185">Reference proteome</keyword>
<gene>
    <name evidence="2" type="ORF">HGRIS_010205</name>
</gene>
<proteinExistence type="predicted"/>
<accession>A0ABR3J470</accession>
<evidence type="ECO:0000256" key="1">
    <source>
        <dbReference type="SAM" id="MobiDB-lite"/>
    </source>
</evidence>